<feature type="transmembrane region" description="Helical" evidence="1">
    <location>
        <begin position="97"/>
        <end position="118"/>
    </location>
</feature>
<evidence type="ECO:0000313" key="2">
    <source>
        <dbReference type="EMBL" id="MZP30007.1"/>
    </source>
</evidence>
<keyword evidence="1" id="KW-0472">Membrane</keyword>
<dbReference type="AlphaFoldDB" id="A0A845L0M5"/>
<feature type="transmembrane region" description="Helical" evidence="1">
    <location>
        <begin position="20"/>
        <end position="39"/>
    </location>
</feature>
<dbReference type="EMBL" id="WXEY01000009">
    <property type="protein sequence ID" value="MZP30007.1"/>
    <property type="molecule type" value="Genomic_DNA"/>
</dbReference>
<feature type="transmembrane region" description="Helical" evidence="1">
    <location>
        <begin position="146"/>
        <end position="165"/>
    </location>
</feature>
<evidence type="ECO:0008006" key="4">
    <source>
        <dbReference type="Google" id="ProtNLM"/>
    </source>
</evidence>
<organism evidence="2 3">
    <name type="scientific">Heliomicrobium undosum</name>
    <dbReference type="NCBI Taxonomy" id="121734"/>
    <lineage>
        <taxon>Bacteria</taxon>
        <taxon>Bacillati</taxon>
        <taxon>Bacillota</taxon>
        <taxon>Clostridia</taxon>
        <taxon>Eubacteriales</taxon>
        <taxon>Heliobacteriaceae</taxon>
        <taxon>Heliomicrobium</taxon>
    </lineage>
</organism>
<reference evidence="2 3" key="1">
    <citation type="submission" date="2020-01" db="EMBL/GenBank/DDBJ databases">
        <title>Whole-genome sequence of Heliobacterium undosum DSM 13378.</title>
        <authorList>
            <person name="Kyndt J.A."/>
            <person name="Meyer T.E."/>
        </authorList>
    </citation>
    <scope>NUCLEOTIDE SEQUENCE [LARGE SCALE GENOMIC DNA]</scope>
    <source>
        <strain evidence="2 3">DSM 13378</strain>
    </source>
</reference>
<keyword evidence="1" id="KW-0812">Transmembrane</keyword>
<gene>
    <name evidence="2" type="ORF">GTO91_09850</name>
</gene>
<sequence>MGKERIFVTLGSKGKGWLKIFHILFSCGWLGGAVAMAMLDFIRGDIVVSGDALYAVNASMKIIDDYIVIPSAIGCLVTGLFFSWLTNWGFTKFYWVIVKWVLTVVAILFGTFFIGPWLNELVEISRIERILALQNAVYLSHFQSHALSSLVQIASMIFMIVISVLKPWGKRG</sequence>
<evidence type="ECO:0000256" key="1">
    <source>
        <dbReference type="SAM" id="Phobius"/>
    </source>
</evidence>
<dbReference type="OrthoDB" id="156858at2"/>
<comment type="caution">
    <text evidence="2">The sequence shown here is derived from an EMBL/GenBank/DDBJ whole genome shotgun (WGS) entry which is preliminary data.</text>
</comment>
<proteinExistence type="predicted"/>
<evidence type="ECO:0000313" key="3">
    <source>
        <dbReference type="Proteomes" id="UP000463470"/>
    </source>
</evidence>
<accession>A0A845L0M5</accession>
<feature type="transmembrane region" description="Helical" evidence="1">
    <location>
        <begin position="66"/>
        <end position="85"/>
    </location>
</feature>
<keyword evidence="1" id="KW-1133">Transmembrane helix</keyword>
<protein>
    <recommendedName>
        <fullName evidence="4">DUF2269 family protein</fullName>
    </recommendedName>
</protein>
<dbReference type="Proteomes" id="UP000463470">
    <property type="component" value="Unassembled WGS sequence"/>
</dbReference>
<keyword evidence="3" id="KW-1185">Reference proteome</keyword>
<name>A0A845L0M5_9FIRM</name>